<dbReference type="GO" id="GO:0005829">
    <property type="term" value="C:cytosol"/>
    <property type="evidence" value="ECO:0007669"/>
    <property type="project" value="TreeGrafter"/>
</dbReference>
<accession>A0A7K1Y9Y3</accession>
<dbReference type="InterPro" id="IPR011611">
    <property type="entry name" value="PfkB_dom"/>
</dbReference>
<dbReference type="Pfam" id="PF00294">
    <property type="entry name" value="PfkB"/>
    <property type="match status" value="1"/>
</dbReference>
<dbReference type="EC" id="2.7.1.-" evidence="8"/>
<dbReference type="CDD" id="cd01164">
    <property type="entry name" value="FruK_PfkB_like"/>
    <property type="match status" value="1"/>
</dbReference>
<dbReference type="InterPro" id="IPR017583">
    <property type="entry name" value="Tagatose/fructose_Pkinase"/>
</dbReference>
<dbReference type="InterPro" id="IPR002173">
    <property type="entry name" value="Carboh/pur_kinase_PfkB_CS"/>
</dbReference>
<dbReference type="PIRSF" id="PIRSF000535">
    <property type="entry name" value="1PFK/6PFK/LacC"/>
    <property type="match status" value="1"/>
</dbReference>
<dbReference type="GO" id="GO:0005524">
    <property type="term" value="F:ATP binding"/>
    <property type="evidence" value="ECO:0007669"/>
    <property type="project" value="UniProtKB-KW"/>
</dbReference>
<name>A0A7K1Y9Y3_9SPHI</name>
<dbReference type="RefSeq" id="WP_160844568.1">
    <property type="nucleotide sequence ID" value="NZ_WVHT01000004.1"/>
</dbReference>
<dbReference type="SUPFAM" id="SSF53613">
    <property type="entry name" value="Ribokinase-like"/>
    <property type="match status" value="1"/>
</dbReference>
<dbReference type="Proteomes" id="UP000466586">
    <property type="component" value="Unassembled WGS sequence"/>
</dbReference>
<reference evidence="8 9" key="1">
    <citation type="submission" date="2019-11" db="EMBL/GenBank/DDBJ databases">
        <title>Pedobacter sp. HMF7647 Genome sequencing and assembly.</title>
        <authorList>
            <person name="Kang H."/>
            <person name="Kim H."/>
            <person name="Joh K."/>
        </authorList>
    </citation>
    <scope>NUCLEOTIDE SEQUENCE [LARGE SCALE GENOMIC DNA]</scope>
    <source>
        <strain evidence="8 9">HMF7647</strain>
    </source>
</reference>
<dbReference type="AlphaFoldDB" id="A0A7K1Y9Y3"/>
<evidence type="ECO:0000256" key="4">
    <source>
        <dbReference type="ARBA" id="ARBA00022777"/>
    </source>
</evidence>
<evidence type="ECO:0000259" key="7">
    <source>
        <dbReference type="Pfam" id="PF00294"/>
    </source>
</evidence>
<evidence type="ECO:0000256" key="1">
    <source>
        <dbReference type="ARBA" id="ARBA00010688"/>
    </source>
</evidence>
<comment type="similarity">
    <text evidence="1">Belongs to the carbohydrate kinase PfkB family.</text>
</comment>
<protein>
    <submittedName>
        <fullName evidence="8">Hexose kinase</fullName>
        <ecNumber evidence="8">2.7.1.-</ecNumber>
    </submittedName>
</protein>
<gene>
    <name evidence="8" type="ORF">GS399_10485</name>
</gene>
<dbReference type="PROSITE" id="PS00584">
    <property type="entry name" value="PFKB_KINASES_2"/>
    <property type="match status" value="1"/>
</dbReference>
<evidence type="ECO:0000313" key="8">
    <source>
        <dbReference type="EMBL" id="MXV51397.1"/>
    </source>
</evidence>
<comment type="caution">
    <text evidence="8">The sequence shown here is derived from an EMBL/GenBank/DDBJ whole genome shotgun (WGS) entry which is preliminary data.</text>
</comment>
<keyword evidence="9" id="KW-1185">Reference proteome</keyword>
<dbReference type="EMBL" id="WVHT01000004">
    <property type="protein sequence ID" value="MXV51397.1"/>
    <property type="molecule type" value="Genomic_DNA"/>
</dbReference>
<keyword evidence="2 6" id="KW-0808">Transferase</keyword>
<evidence type="ECO:0000256" key="5">
    <source>
        <dbReference type="ARBA" id="ARBA00022840"/>
    </source>
</evidence>
<keyword evidence="4 8" id="KW-0418">Kinase</keyword>
<evidence type="ECO:0000256" key="2">
    <source>
        <dbReference type="ARBA" id="ARBA00022679"/>
    </source>
</evidence>
<evidence type="ECO:0000256" key="6">
    <source>
        <dbReference type="PIRNR" id="PIRNR000535"/>
    </source>
</evidence>
<organism evidence="8 9">
    <name type="scientific">Hufsiella arboris</name>
    <dbReference type="NCBI Taxonomy" id="2695275"/>
    <lineage>
        <taxon>Bacteria</taxon>
        <taxon>Pseudomonadati</taxon>
        <taxon>Bacteroidota</taxon>
        <taxon>Sphingobacteriia</taxon>
        <taxon>Sphingobacteriales</taxon>
        <taxon>Sphingobacteriaceae</taxon>
        <taxon>Hufsiella</taxon>
    </lineage>
</organism>
<sequence>MKSNIVTLTLSPAIDKSTTVDFILPEHKMRCAVPKYEAGGGGINVSRGLKRLGLHAKTVFPAGGMPGQLLQELLEKEGIEQYSVPTKNWTRENFIVVSTTNNQQYRFGMPGNEIYEDEEKLIYQKIEELASGAEYIVASGSLPPGIHKDFLARIARLTKRLGSRLVVDTSGEALKHAADEGIFLLKPNLAELSMLSGISELDDESVIDAAKKLISDKPCEVIVVSMGPNGACLVTKDFSELVPAPTVKKKSTVGAGDSMVAGMVYALSTGKNLRETVRMGIACGTAATMNHGTELFNKDDALKLYDGLLKR</sequence>
<proteinExistence type="inferred from homology"/>
<feature type="domain" description="Carbohydrate kinase PfkB" evidence="7">
    <location>
        <begin position="15"/>
        <end position="295"/>
    </location>
</feature>
<dbReference type="NCBIfam" id="TIGR03168">
    <property type="entry name" value="1-PFK"/>
    <property type="match status" value="1"/>
</dbReference>
<keyword evidence="5" id="KW-0067">ATP-binding</keyword>
<evidence type="ECO:0000313" key="9">
    <source>
        <dbReference type="Proteomes" id="UP000466586"/>
    </source>
</evidence>
<dbReference type="FunFam" id="3.40.1190.20:FF:000001">
    <property type="entry name" value="Phosphofructokinase"/>
    <property type="match status" value="1"/>
</dbReference>
<dbReference type="PANTHER" id="PTHR46566:SF2">
    <property type="entry name" value="ATP-DEPENDENT 6-PHOSPHOFRUCTOKINASE ISOZYME 2"/>
    <property type="match status" value="1"/>
</dbReference>
<dbReference type="GO" id="GO:0003872">
    <property type="term" value="F:6-phosphofructokinase activity"/>
    <property type="evidence" value="ECO:0007669"/>
    <property type="project" value="TreeGrafter"/>
</dbReference>
<dbReference type="PANTHER" id="PTHR46566">
    <property type="entry name" value="1-PHOSPHOFRUCTOKINASE-RELATED"/>
    <property type="match status" value="1"/>
</dbReference>
<dbReference type="Gene3D" id="3.40.1190.20">
    <property type="match status" value="1"/>
</dbReference>
<dbReference type="PROSITE" id="PS00583">
    <property type="entry name" value="PFKB_KINASES_1"/>
    <property type="match status" value="1"/>
</dbReference>
<evidence type="ECO:0000256" key="3">
    <source>
        <dbReference type="ARBA" id="ARBA00022741"/>
    </source>
</evidence>
<keyword evidence="3" id="KW-0547">Nucleotide-binding</keyword>
<dbReference type="InterPro" id="IPR029056">
    <property type="entry name" value="Ribokinase-like"/>
</dbReference>